<gene>
    <name evidence="4" type="ORF">METZ01_LOCUS456243</name>
</gene>
<dbReference type="InterPro" id="IPR001525">
    <property type="entry name" value="C5_MeTfrase"/>
</dbReference>
<evidence type="ECO:0000256" key="1">
    <source>
        <dbReference type="ARBA" id="ARBA00022603"/>
    </source>
</evidence>
<keyword evidence="3" id="KW-0949">S-adenosyl-L-methionine</keyword>
<dbReference type="EMBL" id="UINC01189621">
    <property type="protein sequence ID" value="SVE03389.1"/>
    <property type="molecule type" value="Genomic_DNA"/>
</dbReference>
<keyword evidence="2" id="KW-0808">Transferase</keyword>
<dbReference type="InterPro" id="IPR050750">
    <property type="entry name" value="C5-MTase"/>
</dbReference>
<dbReference type="NCBIfam" id="TIGR00675">
    <property type="entry name" value="dcm"/>
    <property type="match status" value="1"/>
</dbReference>
<dbReference type="GO" id="GO:0032259">
    <property type="term" value="P:methylation"/>
    <property type="evidence" value="ECO:0007669"/>
    <property type="project" value="UniProtKB-KW"/>
</dbReference>
<accession>A0A383A747</accession>
<dbReference type="Gene3D" id="3.40.50.150">
    <property type="entry name" value="Vaccinia Virus protein VP39"/>
    <property type="match status" value="1"/>
</dbReference>
<dbReference type="GO" id="GO:0008168">
    <property type="term" value="F:methyltransferase activity"/>
    <property type="evidence" value="ECO:0007669"/>
    <property type="project" value="UniProtKB-KW"/>
</dbReference>
<dbReference type="InterPro" id="IPR029063">
    <property type="entry name" value="SAM-dependent_MTases_sf"/>
</dbReference>
<dbReference type="PANTHER" id="PTHR46098">
    <property type="entry name" value="TRNA (CYTOSINE(38)-C(5))-METHYLTRANSFERASE"/>
    <property type="match status" value="1"/>
</dbReference>
<evidence type="ECO:0000256" key="3">
    <source>
        <dbReference type="ARBA" id="ARBA00022691"/>
    </source>
</evidence>
<evidence type="ECO:0000256" key="2">
    <source>
        <dbReference type="ARBA" id="ARBA00022679"/>
    </source>
</evidence>
<evidence type="ECO:0000313" key="4">
    <source>
        <dbReference type="EMBL" id="SVE03389.1"/>
    </source>
</evidence>
<organism evidence="4">
    <name type="scientific">marine metagenome</name>
    <dbReference type="NCBI Taxonomy" id="408172"/>
    <lineage>
        <taxon>unclassified sequences</taxon>
        <taxon>metagenomes</taxon>
        <taxon>ecological metagenomes</taxon>
    </lineage>
</organism>
<keyword evidence="1" id="KW-0489">Methyltransferase</keyword>
<dbReference type="AlphaFoldDB" id="A0A383A747"/>
<protein>
    <recommendedName>
        <fullName evidence="5">DNA (cytosine-5-)-methyltransferase</fullName>
    </recommendedName>
</protein>
<sequence>MSTTAIASTPSHTMSQRQPSFFDACAGIGCFHLGMSQAGFECVGAAEWDSGLMTRYPTAFDMPENRMFGDVRRVTTTSRWKAVREDMTGAVMVAGFPCTPWSKSGSQTGRKHNEGKVFWSLLTMMRNLNSPAFIFENVINLLGKKHTTVWRQMRRMLAREGFHIGFEKISTRDVGVPQNRNRVF</sequence>
<reference evidence="4" key="1">
    <citation type="submission" date="2018-05" db="EMBL/GenBank/DDBJ databases">
        <authorList>
            <person name="Lanie J.A."/>
            <person name="Ng W.-L."/>
            <person name="Kazmierczak K.M."/>
            <person name="Andrzejewski T.M."/>
            <person name="Davidsen T.M."/>
            <person name="Wayne K.J."/>
            <person name="Tettelin H."/>
            <person name="Glass J.I."/>
            <person name="Rusch D."/>
            <person name="Podicherti R."/>
            <person name="Tsui H.-C.T."/>
            <person name="Winkler M.E."/>
        </authorList>
    </citation>
    <scope>NUCLEOTIDE SEQUENCE</scope>
</reference>
<dbReference type="PANTHER" id="PTHR46098:SF1">
    <property type="entry name" value="TRNA (CYTOSINE(38)-C(5))-METHYLTRANSFERASE"/>
    <property type="match status" value="1"/>
</dbReference>
<evidence type="ECO:0008006" key="5">
    <source>
        <dbReference type="Google" id="ProtNLM"/>
    </source>
</evidence>
<feature type="non-terminal residue" evidence="4">
    <location>
        <position position="184"/>
    </location>
</feature>
<proteinExistence type="predicted"/>
<name>A0A383A747_9ZZZZ</name>
<dbReference type="PROSITE" id="PS51679">
    <property type="entry name" value="SAM_MT_C5"/>
    <property type="match status" value="1"/>
</dbReference>
<dbReference type="PRINTS" id="PR00105">
    <property type="entry name" value="C5METTRFRASE"/>
</dbReference>
<dbReference type="SUPFAM" id="SSF53335">
    <property type="entry name" value="S-adenosyl-L-methionine-dependent methyltransferases"/>
    <property type="match status" value="1"/>
</dbReference>
<dbReference type="Pfam" id="PF00145">
    <property type="entry name" value="DNA_methylase"/>
    <property type="match status" value="1"/>
</dbReference>